<sequence>MSNKAPPSEADLEKFFEKDVICWKKAVQMVEEKRAKKQKRKPNKLKKKPNPSGSSEPDSSKSITDPDNAQQSTAVTAQELIQIAQTAHANSSKQRGTAKDIFYKIVFYFERHSQVIDVFIQQEPKFTAIVWGSIRYLLWVIVDYEQASEVTAEGILLVVQQAERWSRMARCYGHQQSVENATVYLYVQVLEFLQSATERFGQGKWDKQANKEILKILRTPETPQGR</sequence>
<organism evidence="3 4">
    <name type="scientific">Fusarium redolens</name>
    <dbReference type="NCBI Taxonomy" id="48865"/>
    <lineage>
        <taxon>Eukaryota</taxon>
        <taxon>Fungi</taxon>
        <taxon>Dikarya</taxon>
        <taxon>Ascomycota</taxon>
        <taxon>Pezizomycotina</taxon>
        <taxon>Sordariomycetes</taxon>
        <taxon>Hypocreomycetidae</taxon>
        <taxon>Hypocreales</taxon>
        <taxon>Nectriaceae</taxon>
        <taxon>Fusarium</taxon>
        <taxon>Fusarium redolens species complex</taxon>
    </lineage>
</organism>
<feature type="domain" description="DUF7708" evidence="2">
    <location>
        <begin position="109"/>
        <end position="207"/>
    </location>
</feature>
<dbReference type="Pfam" id="PF24809">
    <property type="entry name" value="DUF7708"/>
    <property type="match status" value="1"/>
</dbReference>
<accession>A0A9P9HJT6</accession>
<protein>
    <recommendedName>
        <fullName evidence="2">DUF7708 domain-containing protein</fullName>
    </recommendedName>
</protein>
<evidence type="ECO:0000313" key="4">
    <source>
        <dbReference type="Proteomes" id="UP000720189"/>
    </source>
</evidence>
<evidence type="ECO:0000313" key="3">
    <source>
        <dbReference type="EMBL" id="KAH7258919.1"/>
    </source>
</evidence>
<comment type="caution">
    <text evidence="3">The sequence shown here is derived from an EMBL/GenBank/DDBJ whole genome shotgun (WGS) entry which is preliminary data.</text>
</comment>
<feature type="compositionally biased region" description="Basic residues" evidence="1">
    <location>
        <begin position="35"/>
        <end position="49"/>
    </location>
</feature>
<dbReference type="EMBL" id="JAGMUX010000005">
    <property type="protein sequence ID" value="KAH7258919.1"/>
    <property type="molecule type" value="Genomic_DNA"/>
</dbReference>
<evidence type="ECO:0000259" key="2">
    <source>
        <dbReference type="Pfam" id="PF24809"/>
    </source>
</evidence>
<feature type="region of interest" description="Disordered" evidence="1">
    <location>
        <begin position="32"/>
        <end position="71"/>
    </location>
</feature>
<proteinExistence type="predicted"/>
<dbReference type="RefSeq" id="XP_046051627.1">
    <property type="nucleotide sequence ID" value="XM_046185565.1"/>
</dbReference>
<reference evidence="3" key="1">
    <citation type="journal article" date="2021" name="Nat. Commun.">
        <title>Genetic determinants of endophytism in the Arabidopsis root mycobiome.</title>
        <authorList>
            <person name="Mesny F."/>
            <person name="Miyauchi S."/>
            <person name="Thiergart T."/>
            <person name="Pickel B."/>
            <person name="Atanasova L."/>
            <person name="Karlsson M."/>
            <person name="Huettel B."/>
            <person name="Barry K.W."/>
            <person name="Haridas S."/>
            <person name="Chen C."/>
            <person name="Bauer D."/>
            <person name="Andreopoulos W."/>
            <person name="Pangilinan J."/>
            <person name="LaButti K."/>
            <person name="Riley R."/>
            <person name="Lipzen A."/>
            <person name="Clum A."/>
            <person name="Drula E."/>
            <person name="Henrissat B."/>
            <person name="Kohler A."/>
            <person name="Grigoriev I.V."/>
            <person name="Martin F.M."/>
            <person name="Hacquard S."/>
        </authorList>
    </citation>
    <scope>NUCLEOTIDE SEQUENCE</scope>
    <source>
        <strain evidence="3">MPI-CAGE-AT-0023</strain>
    </source>
</reference>
<dbReference type="Proteomes" id="UP000720189">
    <property type="component" value="Unassembled WGS sequence"/>
</dbReference>
<dbReference type="GeneID" id="70215519"/>
<dbReference type="AlphaFoldDB" id="A0A9P9HJT6"/>
<evidence type="ECO:0000256" key="1">
    <source>
        <dbReference type="SAM" id="MobiDB-lite"/>
    </source>
</evidence>
<feature type="compositionally biased region" description="Low complexity" evidence="1">
    <location>
        <begin position="50"/>
        <end position="62"/>
    </location>
</feature>
<dbReference type="InterPro" id="IPR056125">
    <property type="entry name" value="DUF7708"/>
</dbReference>
<keyword evidence="4" id="KW-1185">Reference proteome</keyword>
<name>A0A9P9HJT6_FUSRE</name>
<dbReference type="OrthoDB" id="4583669at2759"/>
<gene>
    <name evidence="3" type="ORF">BKA55DRAFT_294039</name>
</gene>